<accession>A0ABW9QZ99</accession>
<protein>
    <submittedName>
        <fullName evidence="1">Uncharacterized protein</fullName>
    </submittedName>
</protein>
<dbReference type="Proteomes" id="UP000437736">
    <property type="component" value="Unassembled WGS sequence"/>
</dbReference>
<gene>
    <name evidence="1" type="ORF">GHK86_21030</name>
</gene>
<organism evidence="1 2">
    <name type="scientific">Acidiferrimicrobium australe</name>
    <dbReference type="NCBI Taxonomy" id="2664430"/>
    <lineage>
        <taxon>Bacteria</taxon>
        <taxon>Bacillati</taxon>
        <taxon>Actinomycetota</taxon>
        <taxon>Acidimicrobiia</taxon>
        <taxon>Acidimicrobiales</taxon>
        <taxon>Acidimicrobiaceae</taxon>
        <taxon>Acidiferrimicrobium</taxon>
    </lineage>
</organism>
<evidence type="ECO:0000313" key="1">
    <source>
        <dbReference type="EMBL" id="MST35204.1"/>
    </source>
</evidence>
<dbReference type="EMBL" id="WJHE01001516">
    <property type="protein sequence ID" value="MST35204.1"/>
    <property type="molecule type" value="Genomic_DNA"/>
</dbReference>
<keyword evidence="2" id="KW-1185">Reference proteome</keyword>
<evidence type="ECO:0000313" key="2">
    <source>
        <dbReference type="Proteomes" id="UP000437736"/>
    </source>
</evidence>
<comment type="caution">
    <text evidence="1">The sequence shown here is derived from an EMBL/GenBank/DDBJ whole genome shotgun (WGS) entry which is preliminary data.</text>
</comment>
<sequence length="125" mass="13679">MREEVRCAWCGRPFVPSPGPGRPRRYCRRSCRQRDFEARRRAAEHGLADHELIVTRAALSRLDDAAYVLACAVEDVDRDLAGEHDEVDVARALAWLLDAARPLAELSRRGGLLAGGDGAGAVTSL</sequence>
<reference evidence="1 2" key="1">
    <citation type="submission" date="2019-11" db="EMBL/GenBank/DDBJ databases">
        <title>Acidiferrimicrobium australis gen. nov., sp. nov., an acidophilic and obligately heterotrophic, member of the Actinobacteria that catalyses dissimilatory oxido- reduction of iron isolated from metal-rich acidic water in Chile.</title>
        <authorList>
            <person name="Gonzalez D."/>
            <person name="Huber K."/>
            <person name="Hedrich S."/>
            <person name="Rojas-Villalobos C."/>
            <person name="Quatrini R."/>
            <person name="Dinamarca M.A."/>
            <person name="Schwarz A."/>
            <person name="Canales C."/>
            <person name="Nancucheo I."/>
        </authorList>
    </citation>
    <scope>NUCLEOTIDE SEQUENCE [LARGE SCALE GENOMIC DNA]</scope>
    <source>
        <strain evidence="1 2">USS-CCA1</strain>
    </source>
</reference>
<name>A0ABW9QZ99_9ACTN</name>
<proteinExistence type="predicted"/>